<name>A0AAD4CL34_ASPNN</name>
<sequence length="410" mass="45905">MAGLETEVVEIESLLQKLLSGIVKIKSKARKTVISRHLRLFRMQISFSDLEELVEALQRRKTSLILAVDVENLGMFVSFGVGMLPRMAHVSSKRCHTDSNTGIDASSRMTAREFLNSLDAPNYVDDRFRIREPFKGTASWIYDRTEYVEWLGTNQPLSILHLIGKMGCGKSVLMKSIIQRLQNQTRKPARCGSAVLYYFCIAVNRIDTPVSIVKGFISQLVLGYEGLFDDAVDDIEVLNIQQTPDLPNWSFETLLDILTTLIQHCHFSSLYCAVDALDESEQTGLGELLKCLLHLTIDHSPSETKTRLLFSSRAHSHLLTLLDDDHACFRIFARPKIVPPDIRISIQDGLAKLSQLLALDDKEAEGLQGGLVEKSDGMFLWALLALKEITTNCYGVTKTSIASSRIYPLG</sequence>
<organism evidence="3 4">
    <name type="scientific">Aspergillus nanangensis</name>
    <dbReference type="NCBI Taxonomy" id="2582783"/>
    <lineage>
        <taxon>Eukaryota</taxon>
        <taxon>Fungi</taxon>
        <taxon>Dikarya</taxon>
        <taxon>Ascomycota</taxon>
        <taxon>Pezizomycotina</taxon>
        <taxon>Eurotiomycetes</taxon>
        <taxon>Eurotiomycetidae</taxon>
        <taxon>Eurotiales</taxon>
        <taxon>Aspergillaceae</taxon>
        <taxon>Aspergillus</taxon>
        <taxon>Aspergillus subgen. Circumdati</taxon>
    </lineage>
</organism>
<evidence type="ECO:0000256" key="1">
    <source>
        <dbReference type="ARBA" id="ARBA00022737"/>
    </source>
</evidence>
<comment type="caution">
    <text evidence="3">The sequence shown here is derived from an EMBL/GenBank/DDBJ whole genome shotgun (WGS) entry which is preliminary data.</text>
</comment>
<dbReference type="SUPFAM" id="SSF52540">
    <property type="entry name" value="P-loop containing nucleoside triphosphate hydrolases"/>
    <property type="match status" value="1"/>
</dbReference>
<feature type="domain" description="Nephrocystin 3-like N-terminal" evidence="2">
    <location>
        <begin position="136"/>
        <end position="313"/>
    </location>
</feature>
<dbReference type="Proteomes" id="UP001194746">
    <property type="component" value="Unassembled WGS sequence"/>
</dbReference>
<dbReference type="InterPro" id="IPR056884">
    <property type="entry name" value="NPHP3-like_N"/>
</dbReference>
<accession>A0AAD4CL34</accession>
<dbReference type="Gene3D" id="3.40.50.300">
    <property type="entry name" value="P-loop containing nucleotide triphosphate hydrolases"/>
    <property type="match status" value="1"/>
</dbReference>
<keyword evidence="1" id="KW-0677">Repeat</keyword>
<dbReference type="PANTHER" id="PTHR10039">
    <property type="entry name" value="AMELOGENIN"/>
    <property type="match status" value="1"/>
</dbReference>
<proteinExistence type="predicted"/>
<evidence type="ECO:0000313" key="4">
    <source>
        <dbReference type="Proteomes" id="UP001194746"/>
    </source>
</evidence>
<evidence type="ECO:0000313" key="3">
    <source>
        <dbReference type="EMBL" id="KAF9888510.1"/>
    </source>
</evidence>
<gene>
    <name evidence="3" type="ORF">FE257_008617</name>
</gene>
<keyword evidence="4" id="KW-1185">Reference proteome</keyword>
<reference evidence="3" key="1">
    <citation type="journal article" date="2019" name="Beilstein J. Org. Chem.">
        <title>Nanangenines: drimane sesquiterpenoids as the dominant metabolite cohort of a novel Australian fungus, Aspergillus nanangensis.</title>
        <authorList>
            <person name="Lacey H.J."/>
            <person name="Gilchrist C.L.M."/>
            <person name="Crombie A."/>
            <person name="Kalaitzis J.A."/>
            <person name="Vuong D."/>
            <person name="Rutledge P.J."/>
            <person name="Turner P."/>
            <person name="Pitt J.I."/>
            <person name="Lacey E."/>
            <person name="Chooi Y.H."/>
            <person name="Piggott A.M."/>
        </authorList>
    </citation>
    <scope>NUCLEOTIDE SEQUENCE</scope>
    <source>
        <strain evidence="3">MST-FP2251</strain>
    </source>
</reference>
<dbReference type="InterPro" id="IPR027417">
    <property type="entry name" value="P-loop_NTPase"/>
</dbReference>
<evidence type="ECO:0000259" key="2">
    <source>
        <dbReference type="Pfam" id="PF24883"/>
    </source>
</evidence>
<dbReference type="AlphaFoldDB" id="A0AAD4CL34"/>
<dbReference type="Pfam" id="PF24883">
    <property type="entry name" value="NPHP3_N"/>
    <property type="match status" value="1"/>
</dbReference>
<dbReference type="EMBL" id="VCAU01000046">
    <property type="protein sequence ID" value="KAF9888510.1"/>
    <property type="molecule type" value="Genomic_DNA"/>
</dbReference>
<protein>
    <recommendedName>
        <fullName evidence="2">Nephrocystin 3-like N-terminal domain-containing protein</fullName>
    </recommendedName>
</protein>
<reference evidence="3" key="2">
    <citation type="submission" date="2020-02" db="EMBL/GenBank/DDBJ databases">
        <authorList>
            <person name="Gilchrist C.L.M."/>
            <person name="Chooi Y.-H."/>
        </authorList>
    </citation>
    <scope>NUCLEOTIDE SEQUENCE</scope>
    <source>
        <strain evidence="3">MST-FP2251</strain>
    </source>
</reference>